<proteinExistence type="predicted"/>
<evidence type="ECO:0000313" key="1">
    <source>
        <dbReference type="EMBL" id="RHZ80857.1"/>
    </source>
</evidence>
<reference evidence="1 2" key="1">
    <citation type="submission" date="2018-08" db="EMBL/GenBank/DDBJ databases">
        <title>Genome and evolution of the arbuscular mycorrhizal fungus Diversispora epigaea (formerly Glomus versiforme) and its bacterial endosymbionts.</title>
        <authorList>
            <person name="Sun X."/>
            <person name="Fei Z."/>
            <person name="Harrison M."/>
        </authorList>
    </citation>
    <scope>NUCLEOTIDE SEQUENCE [LARGE SCALE GENOMIC DNA]</scope>
    <source>
        <strain evidence="1 2">IT104</strain>
    </source>
</reference>
<keyword evidence="2" id="KW-1185">Reference proteome</keyword>
<sequence length="364" mass="43317">MGKISIPLEAYNENVKQENFKIQHLQNERCDLIEIILYQDPIDKLLQKWKDIIRKIACDAIPKRIGVQWLSNWSSHLEIRINNYKCSGIWYQEFLTAINLNSSSTQRLVTYLLLQNVIKLVFNRNSIQNHLDTHFSADPYLVLQKIIEFEPAEASKFSYIIRWIVYKLTKSDHTTRSHSKFETICVHLKILNSEVIVYDQNIRSQVTNIIPGQDFLNFMYRMESIVLLLFEKYEEFGPNILQYIHNSLLCNLFLLNSFYILFNISNQKLDTNNNISTELTDETKDFLYERIISIYMKSRQKSWRRFNEFIPEKGTSSLRENLKAMHKDIKIENKLASIKKSNIPKDPILGHIWWMLKKNFLKYF</sequence>
<name>A0A397J0G6_9GLOM</name>
<dbReference type="EMBL" id="PQFF01000122">
    <property type="protein sequence ID" value="RHZ80857.1"/>
    <property type="molecule type" value="Genomic_DNA"/>
</dbReference>
<dbReference type="Proteomes" id="UP000266861">
    <property type="component" value="Unassembled WGS sequence"/>
</dbReference>
<organism evidence="1 2">
    <name type="scientific">Diversispora epigaea</name>
    <dbReference type="NCBI Taxonomy" id="1348612"/>
    <lineage>
        <taxon>Eukaryota</taxon>
        <taxon>Fungi</taxon>
        <taxon>Fungi incertae sedis</taxon>
        <taxon>Mucoromycota</taxon>
        <taxon>Glomeromycotina</taxon>
        <taxon>Glomeromycetes</taxon>
        <taxon>Diversisporales</taxon>
        <taxon>Diversisporaceae</taxon>
        <taxon>Diversispora</taxon>
    </lineage>
</organism>
<dbReference type="OrthoDB" id="2326761at2759"/>
<evidence type="ECO:0000313" key="2">
    <source>
        <dbReference type="Proteomes" id="UP000266861"/>
    </source>
</evidence>
<protein>
    <submittedName>
        <fullName evidence="1">Uncharacterized protein</fullName>
    </submittedName>
</protein>
<dbReference type="AlphaFoldDB" id="A0A397J0G6"/>
<gene>
    <name evidence="1" type="ORF">Glove_131g21</name>
</gene>
<accession>A0A397J0G6</accession>
<comment type="caution">
    <text evidence="1">The sequence shown here is derived from an EMBL/GenBank/DDBJ whole genome shotgun (WGS) entry which is preliminary data.</text>
</comment>